<dbReference type="AlphaFoldDB" id="A0AAN6WR49"/>
<reference evidence="2" key="2">
    <citation type="submission" date="2023-05" db="EMBL/GenBank/DDBJ databases">
        <authorList>
            <consortium name="Lawrence Berkeley National Laboratory"/>
            <person name="Steindorff A."/>
            <person name="Hensen N."/>
            <person name="Bonometti L."/>
            <person name="Westerberg I."/>
            <person name="Brannstrom I.O."/>
            <person name="Guillou S."/>
            <person name="Cros-Aarteil S."/>
            <person name="Calhoun S."/>
            <person name="Haridas S."/>
            <person name="Kuo A."/>
            <person name="Mondo S."/>
            <person name="Pangilinan J."/>
            <person name="Riley R."/>
            <person name="Labutti K."/>
            <person name="Andreopoulos B."/>
            <person name="Lipzen A."/>
            <person name="Chen C."/>
            <person name="Yanf M."/>
            <person name="Daum C."/>
            <person name="Ng V."/>
            <person name="Clum A."/>
            <person name="Ohm R."/>
            <person name="Martin F."/>
            <person name="Silar P."/>
            <person name="Natvig D."/>
            <person name="Lalanne C."/>
            <person name="Gautier V."/>
            <person name="Ament-Velasquez S.L."/>
            <person name="Kruys A."/>
            <person name="Hutchinson M.I."/>
            <person name="Powell A.J."/>
            <person name="Barry K."/>
            <person name="Miller A.N."/>
            <person name="Grigoriev I.V."/>
            <person name="Debuchy R."/>
            <person name="Gladieux P."/>
            <person name="Thoren M.H."/>
            <person name="Johannesson H."/>
        </authorList>
    </citation>
    <scope>NUCLEOTIDE SEQUENCE</scope>
    <source>
        <strain evidence="2">PSN309</strain>
    </source>
</reference>
<dbReference type="InterPro" id="IPR013924">
    <property type="entry name" value="RNase_H2_suC"/>
</dbReference>
<reference evidence="2" key="1">
    <citation type="journal article" date="2023" name="Mol. Phylogenet. Evol.">
        <title>Genome-scale phylogeny and comparative genomics of the fungal order Sordariales.</title>
        <authorList>
            <person name="Hensen N."/>
            <person name="Bonometti L."/>
            <person name="Westerberg I."/>
            <person name="Brannstrom I.O."/>
            <person name="Guillou S."/>
            <person name="Cros-Aarteil S."/>
            <person name="Calhoun S."/>
            <person name="Haridas S."/>
            <person name="Kuo A."/>
            <person name="Mondo S."/>
            <person name="Pangilinan J."/>
            <person name="Riley R."/>
            <person name="LaButti K."/>
            <person name="Andreopoulos B."/>
            <person name="Lipzen A."/>
            <person name="Chen C."/>
            <person name="Yan M."/>
            <person name="Daum C."/>
            <person name="Ng V."/>
            <person name="Clum A."/>
            <person name="Steindorff A."/>
            <person name="Ohm R.A."/>
            <person name="Martin F."/>
            <person name="Silar P."/>
            <person name="Natvig D.O."/>
            <person name="Lalanne C."/>
            <person name="Gautier V."/>
            <person name="Ament-Velasquez S.L."/>
            <person name="Kruys A."/>
            <person name="Hutchinson M.I."/>
            <person name="Powell A.J."/>
            <person name="Barry K."/>
            <person name="Miller A.N."/>
            <person name="Grigoriev I.V."/>
            <person name="Debuchy R."/>
            <person name="Gladieux P."/>
            <person name="Hiltunen Thoren M."/>
            <person name="Johannesson H."/>
        </authorList>
    </citation>
    <scope>NUCLEOTIDE SEQUENCE</scope>
    <source>
        <strain evidence="2">PSN309</strain>
    </source>
</reference>
<accession>A0AAN6WR49</accession>
<dbReference type="Proteomes" id="UP001302126">
    <property type="component" value="Unassembled WGS sequence"/>
</dbReference>
<feature type="compositionally biased region" description="Low complexity" evidence="1">
    <location>
        <begin position="49"/>
        <end position="62"/>
    </location>
</feature>
<sequence length="157" mass="16950">MPKSQPILNLKDSAAAPVPKTTPNLLPCLIHHDGSIGTPNPAFWDPKPSSSTSGETEQQTESYFRGRKLLGKTLPLPEGYRGVVATPSSPPETDEEVIDLEAEKNGTLQIQAEFDQVVVWAHENLSTVNNSDDAYVRAVEEWVGVAGAVHSFDEGGK</sequence>
<dbReference type="CDD" id="cd09271">
    <property type="entry name" value="RNase_H2-C"/>
    <property type="match status" value="1"/>
</dbReference>
<dbReference type="EMBL" id="MU864436">
    <property type="protein sequence ID" value="KAK4185926.1"/>
    <property type="molecule type" value="Genomic_DNA"/>
</dbReference>
<evidence type="ECO:0000313" key="2">
    <source>
        <dbReference type="EMBL" id="KAK4185926.1"/>
    </source>
</evidence>
<dbReference type="PANTHER" id="PTHR47204:SF1">
    <property type="entry name" value="RIBONUCLEASE H2 SUBUNIT C"/>
    <property type="match status" value="1"/>
</dbReference>
<dbReference type="Gene3D" id="2.40.128.680">
    <property type="match status" value="1"/>
</dbReference>
<proteinExistence type="predicted"/>
<dbReference type="Pfam" id="PF08615">
    <property type="entry name" value="RNase_H2_suC"/>
    <property type="match status" value="1"/>
</dbReference>
<evidence type="ECO:0000256" key="1">
    <source>
        <dbReference type="SAM" id="MobiDB-lite"/>
    </source>
</evidence>
<name>A0AAN6WR49_9PEZI</name>
<protein>
    <submittedName>
        <fullName evidence="2">Ribonuclease H2, subunit C</fullName>
    </submittedName>
</protein>
<dbReference type="GO" id="GO:0032299">
    <property type="term" value="C:ribonuclease H2 complex"/>
    <property type="evidence" value="ECO:0007669"/>
    <property type="project" value="InterPro"/>
</dbReference>
<comment type="caution">
    <text evidence="2">The sequence shown here is derived from an EMBL/GenBank/DDBJ whole genome shotgun (WGS) entry which is preliminary data.</text>
</comment>
<gene>
    <name evidence="2" type="ORF">QBC35DRAFT_453758</name>
</gene>
<feature type="region of interest" description="Disordered" evidence="1">
    <location>
        <begin position="1"/>
        <end position="66"/>
    </location>
</feature>
<dbReference type="PANTHER" id="PTHR47204">
    <property type="entry name" value="OS02G0168900 PROTEIN"/>
    <property type="match status" value="1"/>
</dbReference>
<evidence type="ECO:0000313" key="3">
    <source>
        <dbReference type="Proteomes" id="UP001302126"/>
    </source>
</evidence>
<organism evidence="2 3">
    <name type="scientific">Podospora australis</name>
    <dbReference type="NCBI Taxonomy" id="1536484"/>
    <lineage>
        <taxon>Eukaryota</taxon>
        <taxon>Fungi</taxon>
        <taxon>Dikarya</taxon>
        <taxon>Ascomycota</taxon>
        <taxon>Pezizomycotina</taxon>
        <taxon>Sordariomycetes</taxon>
        <taxon>Sordariomycetidae</taxon>
        <taxon>Sordariales</taxon>
        <taxon>Podosporaceae</taxon>
        <taxon>Podospora</taxon>
    </lineage>
</organism>
<keyword evidence="3" id="KW-1185">Reference proteome</keyword>
<dbReference type="GO" id="GO:0006401">
    <property type="term" value="P:RNA catabolic process"/>
    <property type="evidence" value="ECO:0007669"/>
    <property type="project" value="InterPro"/>
</dbReference>